<accession>A0A6G0YDF1</accession>
<dbReference type="EMBL" id="VUJU01004700">
    <property type="protein sequence ID" value="KAF0753551.1"/>
    <property type="molecule type" value="Genomic_DNA"/>
</dbReference>
<name>A0A6G0YDF1_APHCR</name>
<dbReference type="GO" id="GO:0004386">
    <property type="term" value="F:helicase activity"/>
    <property type="evidence" value="ECO:0007669"/>
    <property type="project" value="UniProtKB-KW"/>
</dbReference>
<comment type="caution">
    <text evidence="1">The sequence shown here is derived from an EMBL/GenBank/DDBJ whole genome shotgun (WGS) entry which is preliminary data.</text>
</comment>
<reference evidence="1 2" key="1">
    <citation type="submission" date="2019-08" db="EMBL/GenBank/DDBJ databases">
        <title>Whole genome of Aphis craccivora.</title>
        <authorList>
            <person name="Voronova N.V."/>
            <person name="Shulinski R.S."/>
            <person name="Bandarenka Y.V."/>
            <person name="Zhorov D.G."/>
            <person name="Warner D."/>
        </authorList>
    </citation>
    <scope>NUCLEOTIDE SEQUENCE [LARGE SCALE GENOMIC DNA]</scope>
    <source>
        <strain evidence="1">180601</strain>
        <tissue evidence="1">Whole Body</tissue>
    </source>
</reference>
<keyword evidence="1" id="KW-0067">ATP-binding</keyword>
<dbReference type="AlphaFoldDB" id="A0A6G0YDF1"/>
<organism evidence="1 2">
    <name type="scientific">Aphis craccivora</name>
    <name type="common">Cowpea aphid</name>
    <dbReference type="NCBI Taxonomy" id="307492"/>
    <lineage>
        <taxon>Eukaryota</taxon>
        <taxon>Metazoa</taxon>
        <taxon>Ecdysozoa</taxon>
        <taxon>Arthropoda</taxon>
        <taxon>Hexapoda</taxon>
        <taxon>Insecta</taxon>
        <taxon>Pterygota</taxon>
        <taxon>Neoptera</taxon>
        <taxon>Paraneoptera</taxon>
        <taxon>Hemiptera</taxon>
        <taxon>Sternorrhyncha</taxon>
        <taxon>Aphidomorpha</taxon>
        <taxon>Aphidoidea</taxon>
        <taxon>Aphididae</taxon>
        <taxon>Aphidini</taxon>
        <taxon>Aphis</taxon>
        <taxon>Aphis</taxon>
    </lineage>
</organism>
<protein>
    <submittedName>
        <fullName evidence="1">ATP-dependent DNA helicase PIF6-like</fullName>
    </submittedName>
</protein>
<proteinExistence type="predicted"/>
<keyword evidence="2" id="KW-1185">Reference proteome</keyword>
<keyword evidence="1" id="KW-0347">Helicase</keyword>
<evidence type="ECO:0000313" key="2">
    <source>
        <dbReference type="Proteomes" id="UP000478052"/>
    </source>
</evidence>
<evidence type="ECO:0000313" key="1">
    <source>
        <dbReference type="EMBL" id="KAF0753551.1"/>
    </source>
</evidence>
<keyword evidence="1" id="KW-0547">Nucleotide-binding</keyword>
<keyword evidence="1" id="KW-0378">Hydrolase</keyword>
<sequence length="61" mass="7148">MNINNGQGQTLDVAGIDFIVQFFSHRKLYIYLYRVKSKSNMYIFAPNTEEVELLESQFLVN</sequence>
<dbReference type="Proteomes" id="UP000478052">
    <property type="component" value="Unassembled WGS sequence"/>
</dbReference>
<gene>
    <name evidence="1" type="ORF">FWK35_00010212</name>
</gene>